<protein>
    <submittedName>
        <fullName evidence="1">Uncharacterized protein</fullName>
    </submittedName>
</protein>
<evidence type="ECO:0000313" key="2">
    <source>
        <dbReference type="Proteomes" id="UP000483379"/>
    </source>
</evidence>
<dbReference type="EMBL" id="JAAIJQ010000018">
    <property type="protein sequence ID" value="NEV61862.1"/>
    <property type="molecule type" value="Genomic_DNA"/>
</dbReference>
<gene>
    <name evidence="1" type="ORF">G3446_08155</name>
</gene>
<dbReference type="Proteomes" id="UP000483379">
    <property type="component" value="Unassembled WGS sequence"/>
</dbReference>
<keyword evidence="2" id="KW-1185">Reference proteome</keyword>
<accession>A0A6M0JWD2</accession>
<evidence type="ECO:0000313" key="1">
    <source>
        <dbReference type="EMBL" id="NEV61862.1"/>
    </source>
</evidence>
<comment type="caution">
    <text evidence="1">The sequence shown here is derived from an EMBL/GenBank/DDBJ whole genome shotgun (WGS) entry which is preliminary data.</text>
</comment>
<organism evidence="1 2">
    <name type="scientific">Thiorhodococcus minor</name>
    <dbReference type="NCBI Taxonomy" id="57489"/>
    <lineage>
        <taxon>Bacteria</taxon>
        <taxon>Pseudomonadati</taxon>
        <taxon>Pseudomonadota</taxon>
        <taxon>Gammaproteobacteria</taxon>
        <taxon>Chromatiales</taxon>
        <taxon>Chromatiaceae</taxon>
        <taxon>Thiorhodococcus</taxon>
    </lineage>
</organism>
<dbReference type="RefSeq" id="WP_164452336.1">
    <property type="nucleotide sequence ID" value="NZ_JAAIJQ010000018.1"/>
</dbReference>
<dbReference type="AlphaFoldDB" id="A0A6M0JWD2"/>
<proteinExistence type="predicted"/>
<name>A0A6M0JWD2_9GAMM</name>
<reference evidence="1 2" key="1">
    <citation type="submission" date="2020-02" db="EMBL/GenBank/DDBJ databases">
        <title>Genome sequences of Thiorhodococcus mannitoliphagus and Thiorhodococcus minor, purple sulfur photosynthetic bacteria in the gammaproteobacterial family, Chromatiaceae.</title>
        <authorList>
            <person name="Aviles F.A."/>
            <person name="Meyer T.E."/>
            <person name="Kyndt J.A."/>
        </authorList>
    </citation>
    <scope>NUCLEOTIDE SEQUENCE [LARGE SCALE GENOMIC DNA]</scope>
    <source>
        <strain evidence="1 2">DSM 11518</strain>
    </source>
</reference>
<sequence length="202" mass="23169">MTVKHTNAKGRVYFLHEGSTKTGKKRYFFSMVSEGSLCAEIPKGYEIYEHPNAQVFLRKVPKKIIRDEERDRVEEGLRIHSSVKASKIDVRKNVIRIYTPSQDIGALEGMLGEFSPLPSMTKEAMNQILSYSAEMQFLLIDEEKRTFMAQRFCYLGSIDDWIMIGAPDSLDALIKKYLPHLGEESFFVPRLRRDPGWGAKVS</sequence>